<evidence type="ECO:0008006" key="4">
    <source>
        <dbReference type="Google" id="ProtNLM"/>
    </source>
</evidence>
<proteinExistence type="predicted"/>
<dbReference type="AlphaFoldDB" id="A0A6M4H1X1"/>
<reference evidence="2 3" key="1">
    <citation type="submission" date="2020-04" db="EMBL/GenBank/DDBJ databases">
        <title>Usitatibacter rugosus gen. nov., sp. nov. and Usitatibacter palustris sp. nov., novel members of Usitatibacteraceae fam. nov. within the order Nitrosomonadales isolated from soil.</title>
        <authorList>
            <person name="Huber K.J."/>
            <person name="Neumann-Schaal M."/>
            <person name="Geppert A."/>
            <person name="Luckner M."/>
            <person name="Wanner G."/>
            <person name="Overmann J."/>
        </authorList>
    </citation>
    <scope>NUCLEOTIDE SEQUENCE [LARGE SCALE GENOMIC DNA]</scope>
    <source>
        <strain evidence="2 3">Swamp67</strain>
    </source>
</reference>
<dbReference type="InParanoid" id="A0A6M4H1X1"/>
<gene>
    <name evidence="2" type="ORF">DSM104440_00118</name>
</gene>
<evidence type="ECO:0000313" key="2">
    <source>
        <dbReference type="EMBL" id="QJR13335.1"/>
    </source>
</evidence>
<keyword evidence="3" id="KW-1185">Reference proteome</keyword>
<feature type="chain" id="PRO_5026939835" description="HEAT repeat domain-containing protein" evidence="1">
    <location>
        <begin position="32"/>
        <end position="300"/>
    </location>
</feature>
<accession>A0A6M4H1X1</accession>
<keyword evidence="1" id="KW-0732">Signal</keyword>
<dbReference type="RefSeq" id="WP_212758154.1">
    <property type="nucleotide sequence ID" value="NZ_CP053073.1"/>
</dbReference>
<dbReference type="EMBL" id="CP053073">
    <property type="protein sequence ID" value="QJR13335.1"/>
    <property type="molecule type" value="Genomic_DNA"/>
</dbReference>
<organism evidence="2 3">
    <name type="scientific">Usitatibacter palustris</name>
    <dbReference type="NCBI Taxonomy" id="2732487"/>
    <lineage>
        <taxon>Bacteria</taxon>
        <taxon>Pseudomonadati</taxon>
        <taxon>Pseudomonadota</taxon>
        <taxon>Betaproteobacteria</taxon>
        <taxon>Nitrosomonadales</taxon>
        <taxon>Usitatibacteraceae</taxon>
        <taxon>Usitatibacter</taxon>
    </lineage>
</organism>
<dbReference type="KEGG" id="upl:DSM104440_00118"/>
<sequence>MGVLVNCRLTANSLVAVANLAALLLSASLGASSTLTVEKMFEAHASNDHNPFYLGVDAKLGTELGEAGASQLAARMAAEKDEERLRLLASAIAYAGGKAAIEALQAKSVAKYPWARGMTFLVAPSARSEGMIQPLIRAVDQPRDEYSARTQAALSLALLKDKRAIPSLRRMAGERLGDSSAAKAAVTWIELPQATVKFEASSRDDDLLAAILPFYPPDSDPRLALLCDGIRTWRLGSDGWGVVPGCSQGASKVVLETFRSSDGLRAVAAVSVQGAVGYNYLLRKHGDRWAVVGIRHTWIA</sequence>
<dbReference type="Proteomes" id="UP000503096">
    <property type="component" value="Chromosome"/>
</dbReference>
<name>A0A6M4H1X1_9PROT</name>
<feature type="signal peptide" evidence="1">
    <location>
        <begin position="1"/>
        <end position="31"/>
    </location>
</feature>
<evidence type="ECO:0000313" key="3">
    <source>
        <dbReference type="Proteomes" id="UP000503096"/>
    </source>
</evidence>
<evidence type="ECO:0000256" key="1">
    <source>
        <dbReference type="SAM" id="SignalP"/>
    </source>
</evidence>
<protein>
    <recommendedName>
        <fullName evidence="4">HEAT repeat domain-containing protein</fullName>
    </recommendedName>
</protein>